<dbReference type="GO" id="GO:0042175">
    <property type="term" value="C:nuclear outer membrane-endoplasmic reticulum membrane network"/>
    <property type="evidence" value="ECO:0007669"/>
    <property type="project" value="TreeGrafter"/>
</dbReference>
<dbReference type="PANTHER" id="PTHR31027:SF2">
    <property type="entry name" value="LEBERCILIN DOMAIN-CONTAINING PROTEIN"/>
    <property type="match status" value="1"/>
</dbReference>
<evidence type="ECO:0000313" key="4">
    <source>
        <dbReference type="Proteomes" id="UP000825935"/>
    </source>
</evidence>
<keyword evidence="1" id="KW-0175">Coiled coil</keyword>
<feature type="coiled-coil region" evidence="1">
    <location>
        <begin position="159"/>
        <end position="290"/>
    </location>
</feature>
<keyword evidence="4" id="KW-1185">Reference proteome</keyword>
<dbReference type="EMBL" id="CM035423">
    <property type="protein sequence ID" value="KAH7366049.1"/>
    <property type="molecule type" value="Genomic_DNA"/>
</dbReference>
<dbReference type="AlphaFoldDB" id="A0A8T2STT0"/>
<evidence type="ECO:0000256" key="1">
    <source>
        <dbReference type="SAM" id="Coils"/>
    </source>
</evidence>
<dbReference type="PANTHER" id="PTHR31027">
    <property type="entry name" value="NUCLEAR SEGREGATION PROTEIN BFR1"/>
    <property type="match status" value="1"/>
</dbReference>
<evidence type="ECO:0000256" key="2">
    <source>
        <dbReference type="SAM" id="MobiDB-lite"/>
    </source>
</evidence>
<accession>A0A8T2STT0</accession>
<dbReference type="GO" id="GO:0008298">
    <property type="term" value="P:intracellular mRNA localization"/>
    <property type="evidence" value="ECO:0007669"/>
    <property type="project" value="TreeGrafter"/>
</dbReference>
<dbReference type="EMBL" id="CM035423">
    <property type="protein sequence ID" value="KAH7366048.1"/>
    <property type="molecule type" value="Genomic_DNA"/>
</dbReference>
<dbReference type="GO" id="GO:1990904">
    <property type="term" value="C:ribonucleoprotein complex"/>
    <property type="evidence" value="ECO:0007669"/>
    <property type="project" value="TreeGrafter"/>
</dbReference>
<dbReference type="Proteomes" id="UP000825935">
    <property type="component" value="Chromosome 18"/>
</dbReference>
<name>A0A8T2STT0_CERRI</name>
<proteinExistence type="predicted"/>
<feature type="region of interest" description="Disordered" evidence="2">
    <location>
        <begin position="362"/>
        <end position="385"/>
    </location>
</feature>
<evidence type="ECO:0000313" key="3">
    <source>
        <dbReference type="EMBL" id="KAH7366049.1"/>
    </source>
</evidence>
<sequence length="820" mass="91567">MQQQQFSISTAETEQRMAEKVPSARPQRVKRFDPPNKTAHFEQIGALQGQIDSLQHRISEIKSILDNRSQNKRVASPEFVAARKKLADLNATFKEAVDRKKAHREELELVKEKLRGTGSRSGLPEVSIEELDEQIQKLAYRQTHTTLPIDEEKRLIIQIERLKRSRDSLLRHSSQAEQDQGTRAELIDLIRKVEQDLNNLKEEQQRQRQILADLREKESALSQDIPALIQERNEAYEAIKSLRDDIKQLKAEFAVKEEEYWRREKEWRAQQALERRLRAEKGRADWLEREKIRKQRELENFVEPYTDEIIMCEQLLSYMLKNVPLDDSNATSEQQQKSAVVTPEGFGIALIGKKNRNEDELGGWFAGSGGKKGKKSRGSSTSRSKLHEKISLSIDALSSFGKLKISPPVTYGDVAKSIEELKLKKDQYAEMQKADRELREKGGSAGSQALDGVDVEVHEPATKEPLLARAQVLDNGSSADPESSQELCFTEGRVEVVSNGSCADHHNSQEFSDTERGAGAVDIGSSHYHENLLVGIDDDSTHTQGDLKNFKEENVHNGEAVDESTDILNGIVAEDIIDDRNNSQLDDQAHLETFEFSEAHLNTEEDAHIEEQAAESGVASVIFDCTTQIGTAKEFTNEDLNVKEPVLQLVENGVCLSECETVKGLVKELGETPSTCKELHNTVEKTENVANGDPTGVLQVDQKIEGFHHTVEKTENGSNGCSMGVLQVDCTVEKTENGTDRCSTVFLQEHKADDFYNRFEKTENGSSEGSSEVVNADVKGLSSEVRDCTNLQSGEKHVMADLTEGKVLPGGVSGDISPSP</sequence>
<dbReference type="InterPro" id="IPR039604">
    <property type="entry name" value="Bfr1"/>
</dbReference>
<reference evidence="3" key="1">
    <citation type="submission" date="2021-08" db="EMBL/GenBank/DDBJ databases">
        <title>WGS assembly of Ceratopteris richardii.</title>
        <authorList>
            <person name="Marchant D.B."/>
            <person name="Chen G."/>
            <person name="Jenkins J."/>
            <person name="Shu S."/>
            <person name="Leebens-Mack J."/>
            <person name="Grimwood J."/>
            <person name="Schmutz J."/>
            <person name="Soltis P."/>
            <person name="Soltis D."/>
            <person name="Chen Z.-H."/>
        </authorList>
    </citation>
    <scope>NUCLEOTIDE SEQUENCE</scope>
    <source>
        <strain evidence="3">Whitten #5841</strain>
        <tissue evidence="3">Leaf</tissue>
    </source>
</reference>
<feature type="compositionally biased region" description="Polar residues" evidence="2">
    <location>
        <begin position="1"/>
        <end position="12"/>
    </location>
</feature>
<organism evidence="3 4">
    <name type="scientific">Ceratopteris richardii</name>
    <name type="common">Triangle waterfern</name>
    <dbReference type="NCBI Taxonomy" id="49495"/>
    <lineage>
        <taxon>Eukaryota</taxon>
        <taxon>Viridiplantae</taxon>
        <taxon>Streptophyta</taxon>
        <taxon>Embryophyta</taxon>
        <taxon>Tracheophyta</taxon>
        <taxon>Polypodiopsida</taxon>
        <taxon>Polypodiidae</taxon>
        <taxon>Polypodiales</taxon>
        <taxon>Pteridineae</taxon>
        <taxon>Pteridaceae</taxon>
        <taxon>Parkerioideae</taxon>
        <taxon>Ceratopteris</taxon>
    </lineage>
</organism>
<dbReference type="GO" id="GO:0003729">
    <property type="term" value="F:mRNA binding"/>
    <property type="evidence" value="ECO:0007669"/>
    <property type="project" value="TreeGrafter"/>
</dbReference>
<gene>
    <name evidence="3" type="ORF">KP509_18G060900</name>
</gene>
<protein>
    <submittedName>
        <fullName evidence="3">Uncharacterized protein</fullName>
    </submittedName>
</protein>
<feature type="coiled-coil region" evidence="1">
    <location>
        <begin position="86"/>
        <end position="113"/>
    </location>
</feature>
<dbReference type="GO" id="GO:0005783">
    <property type="term" value="C:endoplasmic reticulum"/>
    <property type="evidence" value="ECO:0007669"/>
    <property type="project" value="TreeGrafter"/>
</dbReference>
<comment type="caution">
    <text evidence="3">The sequence shown here is derived from an EMBL/GenBank/DDBJ whole genome shotgun (WGS) entry which is preliminary data.</text>
</comment>
<dbReference type="OrthoDB" id="2195113at2759"/>
<feature type="region of interest" description="Disordered" evidence="2">
    <location>
        <begin position="1"/>
        <end position="34"/>
    </location>
</feature>